<dbReference type="Pfam" id="PF00232">
    <property type="entry name" value="Glyco_hydro_1"/>
    <property type="match status" value="1"/>
</dbReference>
<dbReference type="FunFam" id="3.20.20.80:FF:000013">
    <property type="entry name" value="lactase-phlorizin hydrolase"/>
    <property type="match status" value="1"/>
</dbReference>
<dbReference type="EC" id="3.2.1.21" evidence="3"/>
<dbReference type="PANTHER" id="PTHR10353">
    <property type="entry name" value="GLYCOSYL HYDROLASE"/>
    <property type="match status" value="1"/>
</dbReference>
<sequence length="480" mass="54832">MKQIVFFILCYSLTEASINLSRPPGLKFGVATASYQIEGGWNADGKGENIWDRFTHEDNLKIKDNSTGDVACDSYHLWKKDVDLLEELEVDFYRFSLSWSRILPNGFSNYINTRGIAYYNNLIDLLVKKGIEPVVTLYHWDLPQPIQDLGGWTNSITAQYFGDFARIAFDHFGDRVKIWITINEPASICVGPYEFNDGAPNVKSPGIGSYLCGQNILLAHATAYRIYQSEFRHIQNGKVGFTIDSIWAEPKDNNSKVDLEAAEREMQMSFGWFINPIFSDKGDYPDIMKFRIKNASVLQNFTTSRLPQLSEDEIRFIQGSADFLGVNHYHTWLVTLKVYPPNEISFEADKGTELLKDPTWKDPDILPWGLTNLLNWIKLRYNNPLVYITENGIGDSTGTLTDTKRIQYLQEYINATLVAINQGCNVARYTVWSLMDNMEWTNGYTVKFGLYNVNFTDSARPRTPKLSAGFYKGLLTKNDQ</sequence>
<reference evidence="10 11" key="1">
    <citation type="submission" date="2024-05" db="EMBL/GenBank/DDBJ databases">
        <title>Genetic variation in Jamaican populations of the coffee berry borer (Hypothenemus hampei).</title>
        <authorList>
            <person name="Errbii M."/>
            <person name="Myrie A."/>
        </authorList>
    </citation>
    <scope>NUCLEOTIDE SEQUENCE [LARGE SCALE GENOMIC DNA]</scope>
    <source>
        <strain evidence="10">JA-Hopewell-2020-01-JO</strain>
        <tissue evidence="10">Whole body</tissue>
    </source>
</reference>
<evidence type="ECO:0000256" key="4">
    <source>
        <dbReference type="ARBA" id="ARBA00022801"/>
    </source>
</evidence>
<gene>
    <name evidence="10" type="ORF">ABEB36_012728</name>
</gene>
<dbReference type="PROSITE" id="PS00572">
    <property type="entry name" value="GLYCOSYL_HYDROL_F1_1"/>
    <property type="match status" value="1"/>
</dbReference>
<keyword evidence="6" id="KW-0326">Glycosidase</keyword>
<feature type="chain" id="PRO_5044794683" description="beta-glucosidase" evidence="9">
    <location>
        <begin position="17"/>
        <end position="480"/>
    </location>
</feature>
<dbReference type="InterPro" id="IPR001360">
    <property type="entry name" value="Glyco_hydro_1"/>
</dbReference>
<dbReference type="PANTHER" id="PTHR10353:SF36">
    <property type="entry name" value="LP05116P"/>
    <property type="match status" value="1"/>
</dbReference>
<keyword evidence="5" id="KW-0325">Glycoprotein</keyword>
<feature type="signal peptide" evidence="9">
    <location>
        <begin position="1"/>
        <end position="16"/>
    </location>
</feature>
<evidence type="ECO:0000313" key="11">
    <source>
        <dbReference type="Proteomes" id="UP001566132"/>
    </source>
</evidence>
<evidence type="ECO:0000256" key="1">
    <source>
        <dbReference type="ARBA" id="ARBA00010838"/>
    </source>
</evidence>
<dbReference type="EMBL" id="JBDJPC010000009">
    <property type="protein sequence ID" value="KAL1492250.1"/>
    <property type="molecule type" value="Genomic_DNA"/>
</dbReference>
<dbReference type="GO" id="GO:0016798">
    <property type="term" value="F:hydrolase activity, acting on glycosyl bonds"/>
    <property type="evidence" value="ECO:0007669"/>
    <property type="project" value="UniProtKB-KW"/>
</dbReference>
<accession>A0ABD1ECX1</accession>
<dbReference type="AlphaFoldDB" id="A0ABD1ECX1"/>
<comment type="similarity">
    <text evidence="1 8">Belongs to the glycosyl hydrolase 1 family.</text>
</comment>
<evidence type="ECO:0000256" key="9">
    <source>
        <dbReference type="SAM" id="SignalP"/>
    </source>
</evidence>
<evidence type="ECO:0000256" key="7">
    <source>
        <dbReference type="PROSITE-ProRule" id="PRU10055"/>
    </source>
</evidence>
<dbReference type="Gene3D" id="3.20.20.80">
    <property type="entry name" value="Glycosidases"/>
    <property type="match status" value="1"/>
</dbReference>
<evidence type="ECO:0000256" key="6">
    <source>
        <dbReference type="ARBA" id="ARBA00023295"/>
    </source>
</evidence>
<proteinExistence type="inferred from homology"/>
<comment type="subunit">
    <text evidence="2">Homodimer.</text>
</comment>
<organism evidence="10 11">
    <name type="scientific">Hypothenemus hampei</name>
    <name type="common">Coffee berry borer</name>
    <dbReference type="NCBI Taxonomy" id="57062"/>
    <lineage>
        <taxon>Eukaryota</taxon>
        <taxon>Metazoa</taxon>
        <taxon>Ecdysozoa</taxon>
        <taxon>Arthropoda</taxon>
        <taxon>Hexapoda</taxon>
        <taxon>Insecta</taxon>
        <taxon>Pterygota</taxon>
        <taxon>Neoptera</taxon>
        <taxon>Endopterygota</taxon>
        <taxon>Coleoptera</taxon>
        <taxon>Polyphaga</taxon>
        <taxon>Cucujiformia</taxon>
        <taxon>Curculionidae</taxon>
        <taxon>Scolytinae</taxon>
        <taxon>Hypothenemus</taxon>
    </lineage>
</organism>
<dbReference type="PRINTS" id="PR00131">
    <property type="entry name" value="GLHYDRLASE1"/>
</dbReference>
<dbReference type="Proteomes" id="UP001566132">
    <property type="component" value="Unassembled WGS sequence"/>
</dbReference>
<comment type="caution">
    <text evidence="10">The sequence shown here is derived from an EMBL/GenBank/DDBJ whole genome shotgun (WGS) entry which is preliminary data.</text>
</comment>
<evidence type="ECO:0000256" key="5">
    <source>
        <dbReference type="ARBA" id="ARBA00023180"/>
    </source>
</evidence>
<feature type="active site" description="Nucleophile" evidence="7">
    <location>
        <position position="390"/>
    </location>
</feature>
<protein>
    <recommendedName>
        <fullName evidence="3">beta-glucosidase</fullName>
        <ecNumber evidence="3">3.2.1.21</ecNumber>
    </recommendedName>
</protein>
<evidence type="ECO:0000256" key="8">
    <source>
        <dbReference type="RuleBase" id="RU003690"/>
    </source>
</evidence>
<evidence type="ECO:0000256" key="2">
    <source>
        <dbReference type="ARBA" id="ARBA00011738"/>
    </source>
</evidence>
<evidence type="ECO:0000313" key="10">
    <source>
        <dbReference type="EMBL" id="KAL1492250.1"/>
    </source>
</evidence>
<name>A0ABD1ECX1_HYPHA</name>
<dbReference type="SUPFAM" id="SSF51445">
    <property type="entry name" value="(Trans)glycosidases"/>
    <property type="match status" value="1"/>
</dbReference>
<dbReference type="InterPro" id="IPR017853">
    <property type="entry name" value="GH"/>
</dbReference>
<keyword evidence="4" id="KW-0378">Hydrolase</keyword>
<keyword evidence="9" id="KW-0732">Signal</keyword>
<dbReference type="InterPro" id="IPR018120">
    <property type="entry name" value="Glyco_hydro_1_AS"/>
</dbReference>
<evidence type="ECO:0000256" key="3">
    <source>
        <dbReference type="ARBA" id="ARBA00012744"/>
    </source>
</evidence>
<keyword evidence="11" id="KW-1185">Reference proteome</keyword>